<dbReference type="SUPFAM" id="SSF52972">
    <property type="entry name" value="ITPase-like"/>
    <property type="match status" value="1"/>
</dbReference>
<dbReference type="EMBL" id="JAXAVX010000001">
    <property type="protein sequence ID" value="MDX8150851.1"/>
    <property type="molecule type" value="Genomic_DNA"/>
</dbReference>
<organism evidence="4 5">
    <name type="scientific">Patulibacter brassicae</name>
    <dbReference type="NCBI Taxonomy" id="1705717"/>
    <lineage>
        <taxon>Bacteria</taxon>
        <taxon>Bacillati</taxon>
        <taxon>Actinomycetota</taxon>
        <taxon>Thermoleophilia</taxon>
        <taxon>Solirubrobacterales</taxon>
        <taxon>Patulibacteraceae</taxon>
        <taxon>Patulibacter</taxon>
    </lineage>
</organism>
<protein>
    <recommendedName>
        <fullName evidence="3">Nucleoside triphosphate pyrophosphatase</fullName>
        <ecNumber evidence="3">3.6.1.9</ecNumber>
    </recommendedName>
    <alternativeName>
        <fullName evidence="3">Nucleotide pyrophosphatase</fullName>
        <shortName evidence="3">Nucleotide PPase</shortName>
    </alternativeName>
</protein>
<keyword evidence="3" id="KW-0546">Nucleotide metabolism</keyword>
<dbReference type="CDD" id="cd00555">
    <property type="entry name" value="Maf"/>
    <property type="match status" value="1"/>
</dbReference>
<dbReference type="RefSeq" id="WP_319952993.1">
    <property type="nucleotide sequence ID" value="NZ_JAXAVX010000001.1"/>
</dbReference>
<gene>
    <name evidence="4" type="ORF">SK069_04525</name>
</gene>
<comment type="function">
    <text evidence="3">Nucleoside triphosphate pyrophosphatase. May have a dual role in cell division arrest and in preventing the incorporation of modified nucleotides into cellular nucleic acids.</text>
</comment>
<keyword evidence="2 3" id="KW-0378">Hydrolase</keyword>
<dbReference type="HAMAP" id="MF_00528">
    <property type="entry name" value="Maf"/>
    <property type="match status" value="1"/>
</dbReference>
<dbReference type="EC" id="3.6.1.9" evidence="3"/>
<keyword evidence="3" id="KW-0963">Cytoplasm</keyword>
<dbReference type="InterPro" id="IPR003697">
    <property type="entry name" value="Maf-like"/>
</dbReference>
<comment type="catalytic activity">
    <reaction evidence="3">
        <text>a 2'-deoxyribonucleoside 5'-triphosphate + H2O = a 2'-deoxyribonucleoside 5'-phosphate + diphosphate + H(+)</text>
        <dbReference type="Rhea" id="RHEA:44644"/>
        <dbReference type="ChEBI" id="CHEBI:15377"/>
        <dbReference type="ChEBI" id="CHEBI:15378"/>
        <dbReference type="ChEBI" id="CHEBI:33019"/>
        <dbReference type="ChEBI" id="CHEBI:61560"/>
        <dbReference type="ChEBI" id="CHEBI:65317"/>
        <dbReference type="EC" id="3.6.1.9"/>
    </reaction>
</comment>
<dbReference type="InterPro" id="IPR029001">
    <property type="entry name" value="ITPase-like_fam"/>
</dbReference>
<comment type="similarity">
    <text evidence="3">Belongs to the Maf family.</text>
</comment>
<reference evidence="4 5" key="1">
    <citation type="submission" date="2023-11" db="EMBL/GenBank/DDBJ databases">
        <authorList>
            <person name="Xu M."/>
            <person name="Jiang T."/>
        </authorList>
    </citation>
    <scope>NUCLEOTIDE SEQUENCE [LARGE SCALE GENOMIC DNA]</scope>
    <source>
        <strain evidence="4 5">SD</strain>
    </source>
</reference>
<evidence type="ECO:0000313" key="5">
    <source>
        <dbReference type="Proteomes" id="UP001277761"/>
    </source>
</evidence>
<dbReference type="PANTHER" id="PTHR43213">
    <property type="entry name" value="BIFUNCTIONAL DTTP/UTP PYROPHOSPHATASE/METHYLTRANSFERASE PROTEIN-RELATED"/>
    <property type="match status" value="1"/>
</dbReference>
<accession>A0ABU4VG93</accession>
<dbReference type="Gene3D" id="3.90.950.10">
    <property type="match status" value="1"/>
</dbReference>
<name>A0ABU4VG93_9ACTN</name>
<comment type="caution">
    <text evidence="4">The sequence shown here is derived from an EMBL/GenBank/DDBJ whole genome shotgun (WGS) entry which is preliminary data.</text>
</comment>
<proteinExistence type="inferred from homology"/>
<comment type="caution">
    <text evidence="3">Lacks conserved residue(s) required for the propagation of feature annotation.</text>
</comment>
<evidence type="ECO:0000313" key="4">
    <source>
        <dbReference type="EMBL" id="MDX8150851.1"/>
    </source>
</evidence>
<dbReference type="GO" id="GO:0016787">
    <property type="term" value="F:hydrolase activity"/>
    <property type="evidence" value="ECO:0007669"/>
    <property type="project" value="UniProtKB-KW"/>
</dbReference>
<comment type="cofactor">
    <cofactor evidence="1 3">
        <name>a divalent metal cation</name>
        <dbReference type="ChEBI" id="CHEBI:60240"/>
    </cofactor>
</comment>
<evidence type="ECO:0000256" key="3">
    <source>
        <dbReference type="HAMAP-Rule" id="MF_00528"/>
    </source>
</evidence>
<evidence type="ECO:0000256" key="1">
    <source>
        <dbReference type="ARBA" id="ARBA00001968"/>
    </source>
</evidence>
<dbReference type="PIRSF" id="PIRSF006305">
    <property type="entry name" value="Maf"/>
    <property type="match status" value="1"/>
</dbReference>
<dbReference type="PANTHER" id="PTHR43213:SF5">
    <property type="entry name" value="BIFUNCTIONAL DTTP_UTP PYROPHOSPHATASE_METHYLTRANSFERASE PROTEIN-RELATED"/>
    <property type="match status" value="1"/>
</dbReference>
<comment type="subcellular location">
    <subcellularLocation>
        <location evidence="3">Cytoplasm</location>
    </subcellularLocation>
</comment>
<feature type="active site" description="Proton acceptor" evidence="3">
    <location>
        <position position="78"/>
    </location>
</feature>
<dbReference type="NCBIfam" id="TIGR00172">
    <property type="entry name" value="maf"/>
    <property type="match status" value="1"/>
</dbReference>
<dbReference type="Pfam" id="PF02545">
    <property type="entry name" value="Maf"/>
    <property type="match status" value="1"/>
</dbReference>
<evidence type="ECO:0000256" key="2">
    <source>
        <dbReference type="ARBA" id="ARBA00022801"/>
    </source>
</evidence>
<sequence length="208" mass="21831">MTSPVEPPAGARALVLASRSPQRRAILEALGVAHRVVVPDVEERQDGEPIAVAVENARRKARAAARDAAPGTLVLGSDTVIVDDLGPGPPRAVGKPADAGEAAAMLRRWSGRGHRVASSAAVVRTTATGEPEVLLADAATTEVRFRTLDEAEIAWYVATGEWRERAGAYAIQERGGLLVAGITGDWWTVVGLPVGLLAERLPTLVRGT</sequence>
<dbReference type="Proteomes" id="UP001277761">
    <property type="component" value="Unassembled WGS sequence"/>
</dbReference>
<comment type="catalytic activity">
    <reaction evidence="3">
        <text>a ribonucleoside 5'-triphosphate + H2O = a ribonucleoside 5'-phosphate + diphosphate + H(+)</text>
        <dbReference type="Rhea" id="RHEA:23996"/>
        <dbReference type="ChEBI" id="CHEBI:15377"/>
        <dbReference type="ChEBI" id="CHEBI:15378"/>
        <dbReference type="ChEBI" id="CHEBI:33019"/>
        <dbReference type="ChEBI" id="CHEBI:58043"/>
        <dbReference type="ChEBI" id="CHEBI:61557"/>
        <dbReference type="EC" id="3.6.1.9"/>
    </reaction>
</comment>
<keyword evidence="5" id="KW-1185">Reference proteome</keyword>